<reference evidence="1 2" key="1">
    <citation type="submission" date="2019-02" db="EMBL/GenBank/DDBJ databases">
        <title>Deep-cultivation of Planctomycetes and their phenomic and genomic characterization uncovers novel biology.</title>
        <authorList>
            <person name="Wiegand S."/>
            <person name="Jogler M."/>
            <person name="Boedeker C."/>
            <person name="Pinto D."/>
            <person name="Vollmers J."/>
            <person name="Rivas-Marin E."/>
            <person name="Kohn T."/>
            <person name="Peeters S.H."/>
            <person name="Heuer A."/>
            <person name="Rast P."/>
            <person name="Oberbeckmann S."/>
            <person name="Bunk B."/>
            <person name="Jeske O."/>
            <person name="Meyerdierks A."/>
            <person name="Storesund J.E."/>
            <person name="Kallscheuer N."/>
            <person name="Luecker S."/>
            <person name="Lage O.M."/>
            <person name="Pohl T."/>
            <person name="Merkel B.J."/>
            <person name="Hornburger P."/>
            <person name="Mueller R.-W."/>
            <person name="Bruemmer F."/>
            <person name="Labrenz M."/>
            <person name="Spormann A.M."/>
            <person name="Op Den Camp H."/>
            <person name="Overmann J."/>
            <person name="Amann R."/>
            <person name="Jetten M.S.M."/>
            <person name="Mascher T."/>
            <person name="Medema M.H."/>
            <person name="Devos D.P."/>
            <person name="Kaster A.-K."/>
            <person name="Ovreas L."/>
            <person name="Rohde M."/>
            <person name="Galperin M.Y."/>
            <person name="Jogler C."/>
        </authorList>
    </citation>
    <scope>NUCLEOTIDE SEQUENCE [LARGE SCALE GENOMIC DNA]</scope>
    <source>
        <strain evidence="1 2">Pla22</strain>
    </source>
</reference>
<dbReference type="Proteomes" id="UP000316598">
    <property type="component" value="Unassembled WGS sequence"/>
</dbReference>
<keyword evidence="2" id="KW-1185">Reference proteome</keyword>
<protein>
    <submittedName>
        <fullName evidence="1">Uncharacterized protein</fullName>
    </submittedName>
</protein>
<dbReference type="EMBL" id="SJPI01000001">
    <property type="protein sequence ID" value="TWT54686.1"/>
    <property type="molecule type" value="Genomic_DNA"/>
</dbReference>
<evidence type="ECO:0000313" key="2">
    <source>
        <dbReference type="Proteomes" id="UP000316598"/>
    </source>
</evidence>
<name>A0A5C5WVJ4_9BACT</name>
<dbReference type="AlphaFoldDB" id="A0A5C5WVJ4"/>
<evidence type="ECO:0000313" key="1">
    <source>
        <dbReference type="EMBL" id="TWT54686.1"/>
    </source>
</evidence>
<comment type="caution">
    <text evidence="1">The sequence shown here is derived from an EMBL/GenBank/DDBJ whole genome shotgun (WGS) entry which is preliminary data.</text>
</comment>
<proteinExistence type="predicted"/>
<organism evidence="1 2">
    <name type="scientific">Rubripirellula amarantea</name>
    <dbReference type="NCBI Taxonomy" id="2527999"/>
    <lineage>
        <taxon>Bacteria</taxon>
        <taxon>Pseudomonadati</taxon>
        <taxon>Planctomycetota</taxon>
        <taxon>Planctomycetia</taxon>
        <taxon>Pirellulales</taxon>
        <taxon>Pirellulaceae</taxon>
        <taxon>Rubripirellula</taxon>
    </lineage>
</organism>
<sequence>MVPDIAVGGLAGMYNADSDDLYLQGAAGSIKMTTDPSDAGQTIYLGTGGGGPKRASGLFMLNATVQDAGLVQPSATARSATANQHTFSITGAFNQSAGTLGTADDTNVVLLQGTLTEARLAAFETLSRIDFVATVTGGALSNLFEPEILIKVDTGSSFNSFAYTVNGFGAGSADVGKPVPEPASLAIWSAIAFAACCSQKRRKRVSTTTAAF</sequence>
<accession>A0A5C5WVJ4</accession>
<gene>
    <name evidence="1" type="ORF">Pla22_23360</name>
</gene>